<evidence type="ECO:0000313" key="2">
    <source>
        <dbReference type="Proteomes" id="UP000078541"/>
    </source>
</evidence>
<dbReference type="Proteomes" id="UP000078541">
    <property type="component" value="Unassembled WGS sequence"/>
</dbReference>
<gene>
    <name evidence="1" type="ORF">ALC56_05113</name>
</gene>
<proteinExistence type="predicted"/>
<dbReference type="EMBL" id="KQ981523">
    <property type="protein sequence ID" value="KYN40170.1"/>
    <property type="molecule type" value="Genomic_DNA"/>
</dbReference>
<evidence type="ECO:0000313" key="1">
    <source>
        <dbReference type="EMBL" id="KYN40170.1"/>
    </source>
</evidence>
<keyword evidence="2" id="KW-1185">Reference proteome</keyword>
<accession>A0A195FHJ6</accession>
<dbReference type="AlphaFoldDB" id="A0A195FHJ6"/>
<reference evidence="1 2" key="1">
    <citation type="submission" date="2016-03" db="EMBL/GenBank/DDBJ databases">
        <title>Trachymyrmex septentrionalis WGS genome.</title>
        <authorList>
            <person name="Nygaard S."/>
            <person name="Hu H."/>
            <person name="Boomsma J."/>
            <person name="Zhang G."/>
        </authorList>
    </citation>
    <scope>NUCLEOTIDE SEQUENCE [LARGE SCALE GENOMIC DNA]</scope>
    <source>
        <strain evidence="1">Tsep2-gDNA-1</strain>
        <tissue evidence="1">Whole body</tissue>
    </source>
</reference>
<protein>
    <submittedName>
        <fullName evidence="1">Uncharacterized protein</fullName>
    </submittedName>
</protein>
<sequence>MKVPKGHYEKSLIPLGTFMNDINNKQYSDVLLYITRISLFTTQFYDEALNKSVNLIKD</sequence>
<name>A0A195FHJ6_9HYME</name>
<organism evidence="1 2">
    <name type="scientific">Trachymyrmex septentrionalis</name>
    <dbReference type="NCBI Taxonomy" id="34720"/>
    <lineage>
        <taxon>Eukaryota</taxon>
        <taxon>Metazoa</taxon>
        <taxon>Ecdysozoa</taxon>
        <taxon>Arthropoda</taxon>
        <taxon>Hexapoda</taxon>
        <taxon>Insecta</taxon>
        <taxon>Pterygota</taxon>
        <taxon>Neoptera</taxon>
        <taxon>Endopterygota</taxon>
        <taxon>Hymenoptera</taxon>
        <taxon>Apocrita</taxon>
        <taxon>Aculeata</taxon>
        <taxon>Formicoidea</taxon>
        <taxon>Formicidae</taxon>
        <taxon>Myrmicinae</taxon>
        <taxon>Trachymyrmex</taxon>
    </lineage>
</organism>